<comment type="caution">
    <text evidence="2">The sequence shown here is derived from an EMBL/GenBank/DDBJ whole genome shotgun (WGS) entry which is preliminary data.</text>
</comment>
<accession>A0AAW0CGG3</accession>
<feature type="compositionally biased region" description="Basic residues" evidence="1">
    <location>
        <begin position="63"/>
        <end position="73"/>
    </location>
</feature>
<dbReference type="Proteomes" id="UP001362999">
    <property type="component" value="Unassembled WGS sequence"/>
</dbReference>
<name>A0AAW0CGG3_9AGAR</name>
<evidence type="ECO:0000313" key="2">
    <source>
        <dbReference type="EMBL" id="KAK7038164.1"/>
    </source>
</evidence>
<evidence type="ECO:0000256" key="1">
    <source>
        <dbReference type="SAM" id="MobiDB-lite"/>
    </source>
</evidence>
<gene>
    <name evidence="2" type="ORF">R3P38DRAFT_539042</name>
</gene>
<dbReference type="EMBL" id="JAWWNJ010000017">
    <property type="protein sequence ID" value="KAK7038164.1"/>
    <property type="molecule type" value="Genomic_DNA"/>
</dbReference>
<feature type="compositionally biased region" description="Polar residues" evidence="1">
    <location>
        <begin position="48"/>
        <end position="62"/>
    </location>
</feature>
<proteinExistence type="predicted"/>
<keyword evidence="3" id="KW-1185">Reference proteome</keyword>
<reference evidence="2 3" key="1">
    <citation type="journal article" date="2024" name="J Genomics">
        <title>Draft genome sequencing and assembly of Favolaschia claudopus CIRM-BRFM 2984 isolated from oak limbs.</title>
        <authorList>
            <person name="Navarro D."/>
            <person name="Drula E."/>
            <person name="Chaduli D."/>
            <person name="Cazenave R."/>
            <person name="Ahrendt S."/>
            <person name="Wang J."/>
            <person name="Lipzen A."/>
            <person name="Daum C."/>
            <person name="Barry K."/>
            <person name="Grigoriev I.V."/>
            <person name="Favel A."/>
            <person name="Rosso M.N."/>
            <person name="Martin F."/>
        </authorList>
    </citation>
    <scope>NUCLEOTIDE SEQUENCE [LARGE SCALE GENOMIC DNA]</scope>
    <source>
        <strain evidence="2 3">CIRM-BRFM 2984</strain>
    </source>
</reference>
<dbReference type="AlphaFoldDB" id="A0AAW0CGG3"/>
<organism evidence="2 3">
    <name type="scientific">Favolaschia claudopus</name>
    <dbReference type="NCBI Taxonomy" id="2862362"/>
    <lineage>
        <taxon>Eukaryota</taxon>
        <taxon>Fungi</taxon>
        <taxon>Dikarya</taxon>
        <taxon>Basidiomycota</taxon>
        <taxon>Agaricomycotina</taxon>
        <taxon>Agaricomycetes</taxon>
        <taxon>Agaricomycetidae</taxon>
        <taxon>Agaricales</taxon>
        <taxon>Marasmiineae</taxon>
        <taxon>Mycenaceae</taxon>
        <taxon>Favolaschia</taxon>
    </lineage>
</organism>
<evidence type="ECO:0000313" key="3">
    <source>
        <dbReference type="Proteomes" id="UP001362999"/>
    </source>
</evidence>
<feature type="region of interest" description="Disordered" evidence="1">
    <location>
        <begin position="47"/>
        <end position="103"/>
    </location>
</feature>
<protein>
    <submittedName>
        <fullName evidence="2">Uncharacterized protein</fullName>
    </submittedName>
</protein>
<sequence length="239" mass="26685">MYTTVTCSLHAQIINRHFHFTNILLPSIPRNGGGIHGPRIGILFAIQPHNTNPNDTPSPTQHLHQRLRSRPRSQRASIPNGVHRRHENPTKPALPQVNHPTHPQLSSKLKFAHARQSVDMVVASKQECNTIGASEQRAGRARIFLRGEASYNAALRSHLTPPAFQIQIHTPACHPPDWASASRRLIYDIPAAEIIDGLHDIDDDDEDQDAMQSWVLRIVPCAVGIYYCRDAVDWMGSLG</sequence>